<gene>
    <name evidence="2" type="ORF">TM51_09286</name>
</gene>
<evidence type="ECO:0000259" key="1">
    <source>
        <dbReference type="Pfam" id="PF04149"/>
    </source>
</evidence>
<protein>
    <recommendedName>
        <fullName evidence="1">DUF397 domain-containing protein</fullName>
    </recommendedName>
</protein>
<evidence type="ECO:0000313" key="3">
    <source>
        <dbReference type="Proteomes" id="UP000014184"/>
    </source>
</evidence>
<sequence length="63" mass="7110">MHSPNVQWRKSSYSGSGDNCVEVAETPEAVVFVRDTQNRHLGYLKFSAQEWTAFLHTLKAGQV</sequence>
<dbReference type="RefSeq" id="WP_011292226.1">
    <property type="nucleotide sequence ID" value="NZ_AOSG01000050.1"/>
</dbReference>
<dbReference type="Proteomes" id="UP000014184">
    <property type="component" value="Unassembled WGS sequence"/>
</dbReference>
<proteinExistence type="predicted"/>
<name>A0A9P2WQF7_THEFU</name>
<keyword evidence="3" id="KW-1185">Reference proteome</keyword>
<dbReference type="EMBL" id="AOSG01000050">
    <property type="protein sequence ID" value="EOR71130.1"/>
    <property type="molecule type" value="Genomic_DNA"/>
</dbReference>
<comment type="caution">
    <text evidence="2">The sequence shown here is derived from an EMBL/GenBank/DDBJ whole genome shotgun (WGS) entry which is preliminary data.</text>
</comment>
<reference evidence="2 3" key="1">
    <citation type="journal article" date="2013" name="Genome Announc.">
        <title>Draft Genome Sequence of the Lignocellulose Decomposer Thermobifida fusca Strain TM51.</title>
        <authorList>
            <person name="Toth A."/>
            <person name="Barna T."/>
            <person name="Nagy I."/>
            <person name="Horvath B."/>
            <person name="Nagy I."/>
            <person name="Tancsics A."/>
            <person name="Kriszt B."/>
            <person name="Baka E."/>
            <person name="Fekete C."/>
            <person name="Kukolya J."/>
        </authorList>
    </citation>
    <scope>NUCLEOTIDE SEQUENCE [LARGE SCALE GENOMIC DNA]</scope>
    <source>
        <strain evidence="2 3">TM51</strain>
    </source>
</reference>
<dbReference type="AlphaFoldDB" id="A0A9P2WQF7"/>
<dbReference type="InterPro" id="IPR007278">
    <property type="entry name" value="DUF397"/>
</dbReference>
<evidence type="ECO:0000313" key="2">
    <source>
        <dbReference type="EMBL" id="EOR71130.1"/>
    </source>
</evidence>
<dbReference type="Pfam" id="PF04149">
    <property type="entry name" value="DUF397"/>
    <property type="match status" value="1"/>
</dbReference>
<feature type="domain" description="DUF397" evidence="1">
    <location>
        <begin position="6"/>
        <end position="59"/>
    </location>
</feature>
<accession>A0A9P2WQF7</accession>
<organism evidence="2 3">
    <name type="scientific">Thermobifida fusca TM51</name>
    <dbReference type="NCBI Taxonomy" id="1169414"/>
    <lineage>
        <taxon>Bacteria</taxon>
        <taxon>Bacillati</taxon>
        <taxon>Actinomycetota</taxon>
        <taxon>Actinomycetes</taxon>
        <taxon>Streptosporangiales</taxon>
        <taxon>Nocardiopsidaceae</taxon>
        <taxon>Thermobifida</taxon>
    </lineage>
</organism>